<protein>
    <submittedName>
        <fullName evidence="1">Uncharacterized protein</fullName>
    </submittedName>
</protein>
<name>A0A6A5Y1Q0_9PLEO</name>
<evidence type="ECO:0000313" key="2">
    <source>
        <dbReference type="Proteomes" id="UP000799778"/>
    </source>
</evidence>
<reference evidence="1" key="1">
    <citation type="journal article" date="2020" name="Stud. Mycol.">
        <title>101 Dothideomycetes genomes: a test case for predicting lifestyles and emergence of pathogens.</title>
        <authorList>
            <person name="Haridas S."/>
            <person name="Albert R."/>
            <person name="Binder M."/>
            <person name="Bloem J."/>
            <person name="Labutti K."/>
            <person name="Salamov A."/>
            <person name="Andreopoulos B."/>
            <person name="Baker S."/>
            <person name="Barry K."/>
            <person name="Bills G."/>
            <person name="Bluhm B."/>
            <person name="Cannon C."/>
            <person name="Castanera R."/>
            <person name="Culley D."/>
            <person name="Daum C."/>
            <person name="Ezra D."/>
            <person name="Gonzalez J."/>
            <person name="Henrissat B."/>
            <person name="Kuo A."/>
            <person name="Liang C."/>
            <person name="Lipzen A."/>
            <person name="Lutzoni F."/>
            <person name="Magnuson J."/>
            <person name="Mondo S."/>
            <person name="Nolan M."/>
            <person name="Ohm R."/>
            <person name="Pangilinan J."/>
            <person name="Park H.-J."/>
            <person name="Ramirez L."/>
            <person name="Alfaro M."/>
            <person name="Sun H."/>
            <person name="Tritt A."/>
            <person name="Yoshinaga Y."/>
            <person name="Zwiers L.-H."/>
            <person name="Turgeon B."/>
            <person name="Goodwin S."/>
            <person name="Spatafora J."/>
            <person name="Crous P."/>
            <person name="Grigoriev I."/>
        </authorList>
    </citation>
    <scope>NUCLEOTIDE SEQUENCE</scope>
    <source>
        <strain evidence="1">CBS 175.79</strain>
    </source>
</reference>
<sequence>MHQSPLLHSDPSHVVPTIQYAARAQVGRAAHALPCHAMPCFPRLHSTVWDARLALAFGLWLLALSKNDQPNEASIYAPMFCPKRDPSPSLSLPPFHPSNLLFPSPLSLSAFYASHLPGHSLAPCHGCHPPSAGVDRGA</sequence>
<organism evidence="1 2">
    <name type="scientific">Aaosphaeria arxii CBS 175.79</name>
    <dbReference type="NCBI Taxonomy" id="1450172"/>
    <lineage>
        <taxon>Eukaryota</taxon>
        <taxon>Fungi</taxon>
        <taxon>Dikarya</taxon>
        <taxon>Ascomycota</taxon>
        <taxon>Pezizomycotina</taxon>
        <taxon>Dothideomycetes</taxon>
        <taxon>Pleosporomycetidae</taxon>
        <taxon>Pleosporales</taxon>
        <taxon>Pleosporales incertae sedis</taxon>
        <taxon>Aaosphaeria</taxon>
    </lineage>
</organism>
<proteinExistence type="predicted"/>
<dbReference type="RefSeq" id="XP_033387326.1">
    <property type="nucleotide sequence ID" value="XM_033520781.1"/>
</dbReference>
<dbReference type="Proteomes" id="UP000799778">
    <property type="component" value="Unassembled WGS sequence"/>
</dbReference>
<dbReference type="EMBL" id="ML978067">
    <property type="protein sequence ID" value="KAF2018987.1"/>
    <property type="molecule type" value="Genomic_DNA"/>
</dbReference>
<dbReference type="GeneID" id="54278178"/>
<dbReference type="AlphaFoldDB" id="A0A6A5Y1Q0"/>
<evidence type="ECO:0000313" key="1">
    <source>
        <dbReference type="EMBL" id="KAF2018987.1"/>
    </source>
</evidence>
<keyword evidence="2" id="KW-1185">Reference proteome</keyword>
<gene>
    <name evidence="1" type="ORF">BU24DRAFT_109751</name>
</gene>
<accession>A0A6A5Y1Q0</accession>